<dbReference type="PANTHER" id="PTHR11735">
    <property type="entry name" value="TRNA N6-ADENOSINE THREONYLCARBAMOYLTRANSFERASE"/>
    <property type="match status" value="1"/>
</dbReference>
<feature type="binding site" evidence="8">
    <location>
        <position position="120"/>
    </location>
    <ligand>
        <name>Fe cation</name>
        <dbReference type="ChEBI" id="CHEBI:24875"/>
    </ligand>
</feature>
<dbReference type="FunFam" id="3.30.420.40:FF:000040">
    <property type="entry name" value="tRNA N6-adenosine threonylcarbamoyltransferase"/>
    <property type="match status" value="1"/>
</dbReference>
<feature type="binding site" evidence="8">
    <location>
        <position position="288"/>
    </location>
    <ligand>
        <name>substrate</name>
    </ligand>
</feature>
<dbReference type="GO" id="GO:0002949">
    <property type="term" value="P:tRNA threonylcarbamoyladenosine modification"/>
    <property type="evidence" value="ECO:0007669"/>
    <property type="project" value="UniProtKB-UniRule"/>
</dbReference>
<feature type="binding site" evidence="8">
    <location>
        <position position="190"/>
    </location>
    <ligand>
        <name>substrate</name>
    </ligand>
</feature>
<comment type="catalytic activity">
    <reaction evidence="7 8">
        <text>L-threonylcarbamoyladenylate + adenosine(37) in tRNA = N(6)-L-threonylcarbamoyladenosine(37) in tRNA + AMP + H(+)</text>
        <dbReference type="Rhea" id="RHEA:37059"/>
        <dbReference type="Rhea" id="RHEA-COMP:10162"/>
        <dbReference type="Rhea" id="RHEA-COMP:10163"/>
        <dbReference type="ChEBI" id="CHEBI:15378"/>
        <dbReference type="ChEBI" id="CHEBI:73682"/>
        <dbReference type="ChEBI" id="CHEBI:74411"/>
        <dbReference type="ChEBI" id="CHEBI:74418"/>
        <dbReference type="ChEBI" id="CHEBI:456215"/>
        <dbReference type="EC" id="2.3.1.234"/>
    </reaction>
</comment>
<dbReference type="AlphaFoldDB" id="A0A1G1W5B8"/>
<dbReference type="HAMAP" id="MF_01445">
    <property type="entry name" value="TsaD"/>
    <property type="match status" value="1"/>
</dbReference>
<keyword evidence="1 8" id="KW-0963">Cytoplasm</keyword>
<dbReference type="InterPro" id="IPR017861">
    <property type="entry name" value="KAE1/TsaD"/>
</dbReference>
<comment type="cofactor">
    <cofactor evidence="8">
        <name>Fe(2+)</name>
        <dbReference type="ChEBI" id="CHEBI:29033"/>
    </cofactor>
    <text evidence="8">Binds 1 Fe(2+) ion per subunit.</text>
</comment>
<evidence type="ECO:0000259" key="9">
    <source>
        <dbReference type="Pfam" id="PF00814"/>
    </source>
</evidence>
<evidence type="ECO:0000313" key="10">
    <source>
        <dbReference type="EMBL" id="OGY22577.1"/>
    </source>
</evidence>
<evidence type="ECO:0000256" key="2">
    <source>
        <dbReference type="ARBA" id="ARBA00022679"/>
    </source>
</evidence>
<evidence type="ECO:0000256" key="4">
    <source>
        <dbReference type="ARBA" id="ARBA00022723"/>
    </source>
</evidence>
<keyword evidence="5 8" id="KW-0408">Iron</keyword>
<feature type="binding site" evidence="8">
    <location>
        <begin position="144"/>
        <end position="148"/>
    </location>
    <ligand>
        <name>substrate</name>
    </ligand>
</feature>
<evidence type="ECO:0000256" key="6">
    <source>
        <dbReference type="ARBA" id="ARBA00023315"/>
    </source>
</evidence>
<keyword evidence="4 8" id="KW-0479">Metal-binding</keyword>
<evidence type="ECO:0000256" key="3">
    <source>
        <dbReference type="ARBA" id="ARBA00022694"/>
    </source>
</evidence>
<name>A0A1G1W5B8_9BACT</name>
<keyword evidence="2 8" id="KW-0808">Transferase</keyword>
<evidence type="ECO:0000256" key="8">
    <source>
        <dbReference type="HAMAP-Rule" id="MF_01445"/>
    </source>
</evidence>
<protein>
    <recommendedName>
        <fullName evidence="8">tRNA N6-adenosine threonylcarbamoyltransferase</fullName>
        <ecNumber evidence="8">2.3.1.234</ecNumber>
    </recommendedName>
    <alternativeName>
        <fullName evidence="8">N6-L-threonylcarbamoyladenine synthase</fullName>
        <shortName evidence="8">t(6)A synthase</shortName>
    </alternativeName>
    <alternativeName>
        <fullName evidence="8">t(6)A37 threonylcarbamoyladenosine biosynthesis protein TsaD</fullName>
    </alternativeName>
    <alternativeName>
        <fullName evidence="8">tRNA threonylcarbamoyladenosine biosynthesis protein TsaD</fullName>
    </alternativeName>
</protein>
<proteinExistence type="inferred from homology"/>
<dbReference type="Gene3D" id="3.30.420.40">
    <property type="match status" value="2"/>
</dbReference>
<dbReference type="FunFam" id="3.30.420.40:FF:000012">
    <property type="entry name" value="tRNA N6-adenosine threonylcarbamoyltransferase"/>
    <property type="match status" value="1"/>
</dbReference>
<dbReference type="Pfam" id="PF00814">
    <property type="entry name" value="TsaD"/>
    <property type="match status" value="1"/>
</dbReference>
<dbReference type="InterPro" id="IPR043129">
    <property type="entry name" value="ATPase_NBD"/>
</dbReference>
<dbReference type="EC" id="2.3.1.234" evidence="8"/>
<gene>
    <name evidence="8" type="primary">tsaD</name>
    <name evidence="10" type="ORF">A2126_04710</name>
</gene>
<dbReference type="InterPro" id="IPR000905">
    <property type="entry name" value="Gcp-like_dom"/>
</dbReference>
<dbReference type="SUPFAM" id="SSF53067">
    <property type="entry name" value="Actin-like ATPase domain"/>
    <property type="match status" value="1"/>
</dbReference>
<dbReference type="EMBL" id="MHCO01000050">
    <property type="protein sequence ID" value="OGY22577.1"/>
    <property type="molecule type" value="Genomic_DNA"/>
</dbReference>
<dbReference type="Proteomes" id="UP000178493">
    <property type="component" value="Unassembled WGS sequence"/>
</dbReference>
<feature type="binding site" evidence="8">
    <location>
        <position position="312"/>
    </location>
    <ligand>
        <name>Fe cation</name>
        <dbReference type="ChEBI" id="CHEBI:24875"/>
    </ligand>
</feature>
<dbReference type="GO" id="GO:0061711">
    <property type="term" value="F:tRNA N(6)-L-threonylcarbamoyladenine synthase activity"/>
    <property type="evidence" value="ECO:0007669"/>
    <property type="project" value="UniProtKB-EC"/>
</dbReference>
<dbReference type="NCBIfam" id="TIGR00329">
    <property type="entry name" value="gcp_kae1"/>
    <property type="match status" value="1"/>
</dbReference>
<dbReference type="InterPro" id="IPR022450">
    <property type="entry name" value="TsaD"/>
</dbReference>
<feature type="binding site" evidence="8">
    <location>
        <position position="194"/>
    </location>
    <ligand>
        <name>substrate</name>
    </ligand>
</feature>
<accession>A0A1G1W5B8</accession>
<comment type="function">
    <text evidence="8">Required for the formation of a threonylcarbamoyl group on adenosine at position 37 (t(6)A37) in tRNAs that read codons beginning with adenine. Is involved in the transfer of the threonylcarbamoyl moiety of threonylcarbamoyl-AMP (TC-AMP) to the N6 group of A37, together with TsaE and TsaB. TsaD likely plays a direct catalytic role in this reaction.</text>
</comment>
<comment type="similarity">
    <text evidence="8">Belongs to the KAE1 / TsaD family.</text>
</comment>
<comment type="caution">
    <text evidence="10">The sequence shown here is derived from an EMBL/GenBank/DDBJ whole genome shotgun (WGS) entry which is preliminary data.</text>
</comment>
<feature type="binding site" evidence="8">
    <location>
        <position position="177"/>
    </location>
    <ligand>
        <name>substrate</name>
    </ligand>
</feature>
<dbReference type="PRINTS" id="PR00789">
    <property type="entry name" value="OSIALOPTASE"/>
</dbReference>
<dbReference type="CDD" id="cd24133">
    <property type="entry name" value="ASKHA_NBD_TsaD_bac"/>
    <property type="match status" value="1"/>
</dbReference>
<keyword evidence="6 8" id="KW-0012">Acyltransferase</keyword>
<evidence type="ECO:0000313" key="11">
    <source>
        <dbReference type="Proteomes" id="UP000178493"/>
    </source>
</evidence>
<dbReference type="NCBIfam" id="TIGR03723">
    <property type="entry name" value="T6A_TsaD_YgjD"/>
    <property type="match status" value="1"/>
</dbReference>
<dbReference type="PANTHER" id="PTHR11735:SF6">
    <property type="entry name" value="TRNA N6-ADENOSINE THREONYLCARBAMOYLTRANSFERASE, MITOCHONDRIAL"/>
    <property type="match status" value="1"/>
</dbReference>
<evidence type="ECO:0000256" key="5">
    <source>
        <dbReference type="ARBA" id="ARBA00023004"/>
    </source>
</evidence>
<organism evidence="10 11">
    <name type="scientific">Candidatus Woykebacteria bacterium GWB1_45_5</name>
    <dbReference type="NCBI Taxonomy" id="1802592"/>
    <lineage>
        <taxon>Bacteria</taxon>
        <taxon>Candidatus Woykeibacteriota</taxon>
    </lineage>
</organism>
<dbReference type="GO" id="GO:0005506">
    <property type="term" value="F:iron ion binding"/>
    <property type="evidence" value="ECO:0007669"/>
    <property type="project" value="UniProtKB-UniRule"/>
</dbReference>
<feature type="binding site" evidence="8">
    <location>
        <position position="124"/>
    </location>
    <ligand>
        <name>Fe cation</name>
        <dbReference type="ChEBI" id="CHEBI:24875"/>
    </ligand>
</feature>
<evidence type="ECO:0000256" key="7">
    <source>
        <dbReference type="ARBA" id="ARBA00048117"/>
    </source>
</evidence>
<comment type="subcellular location">
    <subcellularLocation>
        <location evidence="8">Cytoplasm</location>
    </subcellularLocation>
</comment>
<evidence type="ECO:0000256" key="1">
    <source>
        <dbReference type="ARBA" id="ARBA00022490"/>
    </source>
</evidence>
<feature type="domain" description="Gcp-like" evidence="9">
    <location>
        <begin position="23"/>
        <end position="318"/>
    </location>
</feature>
<keyword evidence="3 8" id="KW-0819">tRNA processing</keyword>
<sequence length="341" mass="35798">MKILGIETSCDETAAAVVENGTKILSNVVASSLPLHAKTGGIIPEVAAREQARAMIPVVKESLLQMATSLSIRDWRSAIGQIDAIAVTFGPGLIGSLLVGVETAKILSYVWHKPLVPVNHLIGHLYAPWLANSHPPEFPLVALIVSGGHTELLYITGHGKWRHLGGTRDDAAGEVLDKTARVLGLDYPGGPAIEKVAASGEKACFNLPRPLVDSPDYDFSFSGLKTAVVNLASRPADSSVKQLTNRLVAGLAASIQEAVVAVLVKKTVKAAKEFKVSNIVLGGGVAANQRLHEAMIAAFPGKVYFPAGLALDNAVVIAAAAFFNYAPVSWQKVAADAAILI</sequence>
<dbReference type="GO" id="GO:0005737">
    <property type="term" value="C:cytoplasm"/>
    <property type="evidence" value="ECO:0007669"/>
    <property type="project" value="UniProtKB-SubCell"/>
</dbReference>
<reference evidence="10 11" key="1">
    <citation type="journal article" date="2016" name="Nat. Commun.">
        <title>Thousands of microbial genomes shed light on interconnected biogeochemical processes in an aquifer system.</title>
        <authorList>
            <person name="Anantharaman K."/>
            <person name="Brown C.T."/>
            <person name="Hug L.A."/>
            <person name="Sharon I."/>
            <person name="Castelle C.J."/>
            <person name="Probst A.J."/>
            <person name="Thomas B.C."/>
            <person name="Singh A."/>
            <person name="Wilkins M.J."/>
            <person name="Karaoz U."/>
            <person name="Brodie E.L."/>
            <person name="Williams K.H."/>
            <person name="Hubbard S.S."/>
            <person name="Banfield J.F."/>
        </authorList>
    </citation>
    <scope>NUCLEOTIDE SEQUENCE [LARGE SCALE GENOMIC DNA]</scope>
</reference>